<dbReference type="PROSITE" id="PS51707">
    <property type="entry name" value="CYTH"/>
    <property type="match status" value="1"/>
</dbReference>
<dbReference type="InterPro" id="IPR039582">
    <property type="entry name" value="THTPA"/>
</dbReference>
<dbReference type="Proteomes" id="UP000176544">
    <property type="component" value="Unassembled WGS sequence"/>
</dbReference>
<dbReference type="GO" id="GO:0042357">
    <property type="term" value="P:thiamine diphosphate metabolic process"/>
    <property type="evidence" value="ECO:0007669"/>
    <property type="project" value="TreeGrafter"/>
</dbReference>
<evidence type="ECO:0000313" key="3">
    <source>
        <dbReference type="Proteomes" id="UP000176544"/>
    </source>
</evidence>
<accession>A0A1G1Z8H3</accession>
<dbReference type="InterPro" id="IPR033469">
    <property type="entry name" value="CYTH-like_dom_sf"/>
</dbReference>
<gene>
    <name evidence="2" type="ORF">A3I33_00015</name>
</gene>
<dbReference type="GO" id="GO:0000287">
    <property type="term" value="F:magnesium ion binding"/>
    <property type="evidence" value="ECO:0007669"/>
    <property type="project" value="TreeGrafter"/>
</dbReference>
<dbReference type="Gene3D" id="2.40.320.10">
    <property type="entry name" value="Hypothetical Protein Pfu-838710-001"/>
    <property type="match status" value="1"/>
</dbReference>
<dbReference type="Pfam" id="PF01928">
    <property type="entry name" value="CYTH"/>
    <property type="match status" value="1"/>
</dbReference>
<dbReference type="PANTHER" id="PTHR14586">
    <property type="entry name" value="THIAMINE-TRIPHOSPHATASE"/>
    <property type="match status" value="1"/>
</dbReference>
<organism evidence="2 3">
    <name type="scientific">Candidatus Colwellbacteria bacterium RIFCSPLOWO2_02_FULL_45_11</name>
    <dbReference type="NCBI Taxonomy" id="1797692"/>
    <lineage>
        <taxon>Bacteria</taxon>
        <taxon>Candidatus Colwelliibacteriota</taxon>
    </lineage>
</organism>
<reference evidence="2 3" key="1">
    <citation type="journal article" date="2016" name="Nat. Commun.">
        <title>Thousands of microbial genomes shed light on interconnected biogeochemical processes in an aquifer system.</title>
        <authorList>
            <person name="Anantharaman K."/>
            <person name="Brown C.T."/>
            <person name="Hug L.A."/>
            <person name="Sharon I."/>
            <person name="Castelle C.J."/>
            <person name="Probst A.J."/>
            <person name="Thomas B.C."/>
            <person name="Singh A."/>
            <person name="Wilkins M.J."/>
            <person name="Karaoz U."/>
            <person name="Brodie E.L."/>
            <person name="Williams K.H."/>
            <person name="Hubbard S.S."/>
            <person name="Banfield J.F."/>
        </authorList>
    </citation>
    <scope>NUCLEOTIDE SEQUENCE [LARGE SCALE GENOMIC DNA]</scope>
</reference>
<feature type="domain" description="CYTH" evidence="1">
    <location>
        <begin position="1"/>
        <end position="178"/>
    </location>
</feature>
<dbReference type="SUPFAM" id="SSF55154">
    <property type="entry name" value="CYTH-like phosphatases"/>
    <property type="match status" value="1"/>
</dbReference>
<proteinExistence type="predicted"/>
<name>A0A1G1Z8H3_9BACT</name>
<protein>
    <recommendedName>
        <fullName evidence="1">CYTH domain-containing protein</fullName>
    </recommendedName>
</protein>
<comment type="caution">
    <text evidence="2">The sequence shown here is derived from an EMBL/GenBank/DDBJ whole genome shotgun (WGS) entry which is preliminary data.</text>
</comment>
<dbReference type="InterPro" id="IPR023577">
    <property type="entry name" value="CYTH_domain"/>
</dbReference>
<sequence>MIEVEKKFAASESDIERITKDAEFISDTVNKDSYYDREGFPLVKNNIFLRKRNGRFELKLYVAEGGSRVDKYLEVEDDETIKSKLNIPAHKDISEYLAENEYFPFGSWKTNRRRFKKNGFTIDVDSVDFGHNVVEVELMVEEGGDTEEAANRILNFAKVMGLEEDKQEGKVMVFIKRANLTAYEEIKAAWASKLN</sequence>
<dbReference type="PANTHER" id="PTHR14586:SF1">
    <property type="entry name" value="THIAMINE-TRIPHOSPHATASE"/>
    <property type="match status" value="1"/>
</dbReference>
<evidence type="ECO:0000313" key="2">
    <source>
        <dbReference type="EMBL" id="OGY60945.1"/>
    </source>
</evidence>
<dbReference type="GO" id="GO:0050333">
    <property type="term" value="F:thiamine triphosphate phosphatase activity"/>
    <property type="evidence" value="ECO:0007669"/>
    <property type="project" value="InterPro"/>
</dbReference>
<dbReference type="STRING" id="1797692.A3I33_00015"/>
<dbReference type="AlphaFoldDB" id="A0A1G1Z8H3"/>
<dbReference type="SMART" id="SM01118">
    <property type="entry name" value="CYTH"/>
    <property type="match status" value="1"/>
</dbReference>
<evidence type="ECO:0000259" key="1">
    <source>
        <dbReference type="PROSITE" id="PS51707"/>
    </source>
</evidence>
<dbReference type="EMBL" id="MHJA01000020">
    <property type="protein sequence ID" value="OGY60945.1"/>
    <property type="molecule type" value="Genomic_DNA"/>
</dbReference>